<keyword evidence="3" id="KW-1185">Reference proteome</keyword>
<dbReference type="AlphaFoldDB" id="A0A8J3I6A5"/>
<dbReference type="Proteomes" id="UP000612362">
    <property type="component" value="Unassembled WGS sequence"/>
</dbReference>
<evidence type="ECO:0000313" key="3">
    <source>
        <dbReference type="Proteomes" id="UP000612362"/>
    </source>
</evidence>
<evidence type="ECO:0000313" key="2">
    <source>
        <dbReference type="EMBL" id="GHO49431.1"/>
    </source>
</evidence>
<reference evidence="2" key="1">
    <citation type="submission" date="2020-10" db="EMBL/GenBank/DDBJ databases">
        <title>Taxonomic study of unclassified bacteria belonging to the class Ktedonobacteria.</title>
        <authorList>
            <person name="Yabe S."/>
            <person name="Wang C.M."/>
            <person name="Zheng Y."/>
            <person name="Sakai Y."/>
            <person name="Cavaletti L."/>
            <person name="Monciardini P."/>
            <person name="Donadio S."/>
        </authorList>
    </citation>
    <scope>NUCLEOTIDE SEQUENCE</scope>
    <source>
        <strain evidence="2">SOSP1-1</strain>
    </source>
</reference>
<protein>
    <recommendedName>
        <fullName evidence="4">Beta-xylosidase C-terminal Concanavalin A-like domain-containing protein</fullName>
    </recommendedName>
</protein>
<dbReference type="InterPro" id="IPR013320">
    <property type="entry name" value="ConA-like_dom_sf"/>
</dbReference>
<accession>A0A8J3I6A5</accession>
<dbReference type="EMBL" id="BNJF01000005">
    <property type="protein sequence ID" value="GHO49431.1"/>
    <property type="molecule type" value="Genomic_DNA"/>
</dbReference>
<organism evidence="2 3">
    <name type="scientific">Ktedonospora formicarum</name>
    <dbReference type="NCBI Taxonomy" id="2778364"/>
    <lineage>
        <taxon>Bacteria</taxon>
        <taxon>Bacillati</taxon>
        <taxon>Chloroflexota</taxon>
        <taxon>Ktedonobacteria</taxon>
        <taxon>Ktedonobacterales</taxon>
        <taxon>Ktedonobacteraceae</taxon>
        <taxon>Ktedonospora</taxon>
    </lineage>
</organism>
<feature type="compositionally biased region" description="Polar residues" evidence="1">
    <location>
        <begin position="198"/>
        <end position="210"/>
    </location>
</feature>
<sequence>MTMTSPLHQTLVWTIQEIGKTVAKVDSVAPNSLRIRSNGTQLIASTDDLCFLERKLEGNGTLTVQIASLDNTDIYAKAGIQIRETLEGNAPHAMIEWTPSGYAYFQYRERYGEYVNYSQYDYAKLPLWLRLTREGDQITGFISEDGTNFKQIGTVILKMNQQVYIGLAVTSNSKQATTTLIQNITLQGESHNGGPQHHSVSMNQIRNIHN</sequence>
<gene>
    <name evidence="2" type="ORF">KSX_75940</name>
</gene>
<proteinExistence type="predicted"/>
<feature type="region of interest" description="Disordered" evidence="1">
    <location>
        <begin position="187"/>
        <end position="210"/>
    </location>
</feature>
<comment type="caution">
    <text evidence="2">The sequence shown here is derived from an EMBL/GenBank/DDBJ whole genome shotgun (WGS) entry which is preliminary data.</text>
</comment>
<evidence type="ECO:0000256" key="1">
    <source>
        <dbReference type="SAM" id="MobiDB-lite"/>
    </source>
</evidence>
<evidence type="ECO:0008006" key="4">
    <source>
        <dbReference type="Google" id="ProtNLM"/>
    </source>
</evidence>
<dbReference type="Gene3D" id="2.60.120.200">
    <property type="match status" value="1"/>
</dbReference>
<dbReference type="RefSeq" id="WP_220198552.1">
    <property type="nucleotide sequence ID" value="NZ_BNJF01000005.1"/>
</dbReference>
<name>A0A8J3I6A5_9CHLR</name>
<dbReference type="SUPFAM" id="SSF49899">
    <property type="entry name" value="Concanavalin A-like lectins/glucanases"/>
    <property type="match status" value="1"/>
</dbReference>